<evidence type="ECO:0000313" key="2">
    <source>
        <dbReference type="EMBL" id="RZM79103.1"/>
    </source>
</evidence>
<name>A0A4Q7E9D1_9CYAN</name>
<protein>
    <submittedName>
        <fullName evidence="2">Carboxypeptidase regulatory-like domain-containing protein</fullName>
    </submittedName>
</protein>
<keyword evidence="2" id="KW-0645">Protease</keyword>
<dbReference type="Pfam" id="PF13620">
    <property type="entry name" value="CarboxypepD_reg"/>
    <property type="match status" value="1"/>
</dbReference>
<comment type="caution">
    <text evidence="2">The sequence shown here is derived from an EMBL/GenBank/DDBJ whole genome shotgun (WGS) entry which is preliminary data.</text>
</comment>
<keyword evidence="1" id="KW-1133">Transmembrane helix</keyword>
<dbReference type="Proteomes" id="UP000292459">
    <property type="component" value="Unassembled WGS sequence"/>
</dbReference>
<evidence type="ECO:0000313" key="3">
    <source>
        <dbReference type="Proteomes" id="UP000292459"/>
    </source>
</evidence>
<dbReference type="SUPFAM" id="SSF49478">
    <property type="entry name" value="Cna protein B-type domain"/>
    <property type="match status" value="1"/>
</dbReference>
<feature type="transmembrane region" description="Helical" evidence="1">
    <location>
        <begin position="135"/>
        <end position="152"/>
    </location>
</feature>
<gene>
    <name evidence="2" type="ORF">DYY88_10100</name>
</gene>
<keyword evidence="1" id="KW-0472">Membrane</keyword>
<proteinExistence type="predicted"/>
<dbReference type="Gene3D" id="2.60.40.1120">
    <property type="entry name" value="Carboxypeptidase-like, regulatory domain"/>
    <property type="match status" value="1"/>
</dbReference>
<dbReference type="AlphaFoldDB" id="A0A4Q7E9D1"/>
<accession>A0A4Q7E9D1</accession>
<reference evidence="2 3" key="1">
    <citation type="submission" date="2018-11" db="EMBL/GenBank/DDBJ databases">
        <title>Whole genome sequencing of an environmental sample.</title>
        <authorList>
            <person name="Sarangi A.N."/>
            <person name="Singh D."/>
            <person name="Tripathy S."/>
        </authorList>
    </citation>
    <scope>NUCLEOTIDE SEQUENCE [LARGE SCALE GENOMIC DNA]</scope>
    <source>
        <strain evidence="2 3">Lakshadweep</strain>
    </source>
</reference>
<keyword evidence="2" id="KW-0378">Hydrolase</keyword>
<dbReference type="OrthoDB" id="7873998at2"/>
<dbReference type="EMBL" id="QVFV01000002">
    <property type="protein sequence ID" value="RZM79103.1"/>
    <property type="molecule type" value="Genomic_DNA"/>
</dbReference>
<evidence type="ECO:0000256" key="1">
    <source>
        <dbReference type="SAM" id="Phobius"/>
    </source>
</evidence>
<organism evidence="2 3">
    <name type="scientific">Leptolyngbya iicbica LK</name>
    <dbReference type="NCBI Taxonomy" id="2294035"/>
    <lineage>
        <taxon>Bacteria</taxon>
        <taxon>Bacillati</taxon>
        <taxon>Cyanobacteriota</taxon>
        <taxon>Cyanophyceae</taxon>
        <taxon>Leptolyngbyales</taxon>
        <taxon>Leptolyngbyaceae</taxon>
        <taxon>Leptolyngbya group</taxon>
        <taxon>Leptolyngbya</taxon>
        <taxon>Leptolyngbya iicbica</taxon>
    </lineage>
</organism>
<sequence length="157" mass="16983">MPRPHVYFQHHRWLLILLLGIGVWGQTQLPAKAHGASIQARSITMVEIQATYDSGEPLAEAQVQVYDPTNPQTPRFTGKTDRGGQFSFTPDQPGTWEVTVRQAGHGASSAIPVDNTGAVAATFSGNSQLTLLQKSLIAGAIIWGSIGTALYFRQGKR</sequence>
<dbReference type="GO" id="GO:0004180">
    <property type="term" value="F:carboxypeptidase activity"/>
    <property type="evidence" value="ECO:0007669"/>
    <property type="project" value="UniProtKB-KW"/>
</dbReference>
<keyword evidence="2" id="KW-0121">Carboxypeptidase</keyword>
<keyword evidence="3" id="KW-1185">Reference proteome</keyword>
<keyword evidence="1" id="KW-0812">Transmembrane</keyword>